<evidence type="ECO:0000313" key="7">
    <source>
        <dbReference type="Proteomes" id="UP000692954"/>
    </source>
</evidence>
<gene>
    <name evidence="6" type="ORF">PSON_ATCC_30995.1.T1090039</name>
</gene>
<dbReference type="PROSITE" id="PS50011">
    <property type="entry name" value="PROTEIN_KINASE_DOM"/>
    <property type="match status" value="1"/>
</dbReference>
<evidence type="ECO:0000256" key="3">
    <source>
        <dbReference type="ARBA" id="ARBA00022777"/>
    </source>
</evidence>
<dbReference type="InterPro" id="IPR045269">
    <property type="entry name" value="Atg1-like"/>
</dbReference>
<proteinExistence type="predicted"/>
<evidence type="ECO:0000313" key="6">
    <source>
        <dbReference type="EMBL" id="CAD8115685.1"/>
    </source>
</evidence>
<dbReference type="Proteomes" id="UP000692954">
    <property type="component" value="Unassembled WGS sequence"/>
</dbReference>
<protein>
    <recommendedName>
        <fullName evidence="5">Protein kinase domain-containing protein</fullName>
    </recommendedName>
</protein>
<dbReference type="SMART" id="SM00220">
    <property type="entry name" value="S_TKc"/>
    <property type="match status" value="1"/>
</dbReference>
<dbReference type="GO" id="GO:0000407">
    <property type="term" value="C:phagophore assembly site"/>
    <property type="evidence" value="ECO:0007669"/>
    <property type="project" value="TreeGrafter"/>
</dbReference>
<comment type="caution">
    <text evidence="6">The sequence shown here is derived from an EMBL/GenBank/DDBJ whole genome shotgun (WGS) entry which is preliminary data.</text>
</comment>
<keyword evidence="1" id="KW-0808">Transferase</keyword>
<dbReference type="GO" id="GO:0010506">
    <property type="term" value="P:regulation of autophagy"/>
    <property type="evidence" value="ECO:0007669"/>
    <property type="project" value="InterPro"/>
</dbReference>
<name>A0A8S1QMA8_9CILI</name>
<dbReference type="PANTHER" id="PTHR24348">
    <property type="entry name" value="SERINE/THREONINE-PROTEIN KINASE UNC-51-RELATED"/>
    <property type="match status" value="1"/>
</dbReference>
<dbReference type="Pfam" id="PF00069">
    <property type="entry name" value="Pkinase"/>
    <property type="match status" value="1"/>
</dbReference>
<keyword evidence="4" id="KW-0067">ATP-binding</keyword>
<sequence length="413" mass="48804">MNDQNDYLKDIHANLKSIKCIQGSNIFYKYQIKELLGNGQNRVYLGYDNFGRQVAIKEHHDTNAMRKEVQLLEQLNHPNIIQYLDSCILLHSNNQYHKEQNGYICMELGKLDLDTYKKKKYPIGKELIDQTLSALAYLQRNKIAHCDIKPANILVMQTEPIVYKICDVASSKSQGSEFLQAGTYKYMSPEMLNNNAKNYILSDVFSLGLLFLYVFRDFSMPWIERKNLTDLEFIEQLRDKIDENDDDIQRLLNYMIQLNPLDRLDFIQLEEFWHQQKKKEEKQEFNYTQIRQFRAQSNFFSIQEDQYYATGKFIKQSQNSKLKSSRKQLLQPFQSISPQKKSLLLQKSSNTTLKSKKFQQQILPLDNYFQKLPKSPEKSKMTSPTKTIFMGKIQLPQLKEERTNSFKIRPIQF</sequence>
<dbReference type="GO" id="GO:0005524">
    <property type="term" value="F:ATP binding"/>
    <property type="evidence" value="ECO:0007669"/>
    <property type="project" value="UniProtKB-KW"/>
</dbReference>
<dbReference type="EMBL" id="CAJJDN010000109">
    <property type="protein sequence ID" value="CAD8115685.1"/>
    <property type="molecule type" value="Genomic_DNA"/>
</dbReference>
<evidence type="ECO:0000259" key="5">
    <source>
        <dbReference type="PROSITE" id="PS50011"/>
    </source>
</evidence>
<keyword evidence="3" id="KW-0418">Kinase</keyword>
<dbReference type="InterPro" id="IPR008271">
    <property type="entry name" value="Ser/Thr_kinase_AS"/>
</dbReference>
<dbReference type="GO" id="GO:0005776">
    <property type="term" value="C:autophagosome"/>
    <property type="evidence" value="ECO:0007669"/>
    <property type="project" value="TreeGrafter"/>
</dbReference>
<dbReference type="OrthoDB" id="4062651at2759"/>
<reference evidence="6" key="1">
    <citation type="submission" date="2021-01" db="EMBL/GenBank/DDBJ databases">
        <authorList>
            <consortium name="Genoscope - CEA"/>
            <person name="William W."/>
        </authorList>
    </citation>
    <scope>NUCLEOTIDE SEQUENCE</scope>
</reference>
<dbReference type="GO" id="GO:0005829">
    <property type="term" value="C:cytosol"/>
    <property type="evidence" value="ECO:0007669"/>
    <property type="project" value="TreeGrafter"/>
</dbReference>
<dbReference type="GO" id="GO:0016020">
    <property type="term" value="C:membrane"/>
    <property type="evidence" value="ECO:0007669"/>
    <property type="project" value="TreeGrafter"/>
</dbReference>
<dbReference type="PROSITE" id="PS00108">
    <property type="entry name" value="PROTEIN_KINASE_ST"/>
    <property type="match status" value="1"/>
</dbReference>
<dbReference type="GO" id="GO:0004674">
    <property type="term" value="F:protein serine/threonine kinase activity"/>
    <property type="evidence" value="ECO:0007669"/>
    <property type="project" value="InterPro"/>
</dbReference>
<evidence type="ECO:0000256" key="4">
    <source>
        <dbReference type="ARBA" id="ARBA00022840"/>
    </source>
</evidence>
<dbReference type="AlphaFoldDB" id="A0A8S1QMA8"/>
<organism evidence="6 7">
    <name type="scientific">Paramecium sonneborni</name>
    <dbReference type="NCBI Taxonomy" id="65129"/>
    <lineage>
        <taxon>Eukaryota</taxon>
        <taxon>Sar</taxon>
        <taxon>Alveolata</taxon>
        <taxon>Ciliophora</taxon>
        <taxon>Intramacronucleata</taxon>
        <taxon>Oligohymenophorea</taxon>
        <taxon>Peniculida</taxon>
        <taxon>Parameciidae</taxon>
        <taxon>Paramecium</taxon>
    </lineage>
</organism>
<keyword evidence="7" id="KW-1185">Reference proteome</keyword>
<accession>A0A8S1QMA8</accession>
<feature type="domain" description="Protein kinase" evidence="5">
    <location>
        <begin position="30"/>
        <end position="277"/>
    </location>
</feature>
<evidence type="ECO:0000256" key="1">
    <source>
        <dbReference type="ARBA" id="ARBA00022679"/>
    </source>
</evidence>
<evidence type="ECO:0000256" key="2">
    <source>
        <dbReference type="ARBA" id="ARBA00022741"/>
    </source>
</evidence>
<keyword evidence="2" id="KW-0547">Nucleotide-binding</keyword>
<dbReference type="PANTHER" id="PTHR24348:SF22">
    <property type="entry name" value="NON-SPECIFIC SERINE_THREONINE PROTEIN KINASE"/>
    <property type="match status" value="1"/>
</dbReference>
<dbReference type="GO" id="GO:0000045">
    <property type="term" value="P:autophagosome assembly"/>
    <property type="evidence" value="ECO:0007669"/>
    <property type="project" value="TreeGrafter"/>
</dbReference>
<dbReference type="InterPro" id="IPR000719">
    <property type="entry name" value="Prot_kinase_dom"/>
</dbReference>